<evidence type="ECO:0000256" key="11">
    <source>
        <dbReference type="RuleBase" id="RU004004"/>
    </source>
</evidence>
<dbReference type="Pfam" id="PF00263">
    <property type="entry name" value="Secretin"/>
    <property type="match status" value="1"/>
</dbReference>
<comment type="caution">
    <text evidence="15">The sequence shown here is derived from an EMBL/GenBank/DDBJ whole genome shotgun (WGS) entry which is preliminary data.</text>
</comment>
<dbReference type="InterPro" id="IPR050810">
    <property type="entry name" value="Bact_Secretion_Sys_Channel"/>
</dbReference>
<dbReference type="STRING" id="1646377.BS640_06450"/>
<keyword evidence="4 10" id="KW-0732">Signal</keyword>
<dbReference type="GO" id="GO:0030257">
    <property type="term" value="C:type III protein secretion system complex"/>
    <property type="evidence" value="ECO:0007669"/>
    <property type="project" value="UniProtKB-UniRule"/>
</dbReference>
<dbReference type="AlphaFoldDB" id="A0A1X0WIB3"/>
<dbReference type="PRINTS" id="PR01337">
    <property type="entry name" value="TYPE3OMGPROT"/>
</dbReference>
<evidence type="ECO:0000256" key="5">
    <source>
        <dbReference type="ARBA" id="ARBA00022927"/>
    </source>
</evidence>
<proteinExistence type="inferred from homology"/>
<evidence type="ECO:0000259" key="13">
    <source>
        <dbReference type="Pfam" id="PF03958"/>
    </source>
</evidence>
<accession>A0A1X0WIB3</accession>
<evidence type="ECO:0000313" key="16">
    <source>
        <dbReference type="Proteomes" id="UP000192536"/>
    </source>
</evidence>
<dbReference type="InterPro" id="IPR049034">
    <property type="entry name" value="T3S_SPI-1_N0"/>
</dbReference>
<dbReference type="Pfam" id="PF21304">
    <property type="entry name" value="T3S_SPI-1_N0"/>
    <property type="match status" value="1"/>
</dbReference>
<dbReference type="InterPro" id="IPR005644">
    <property type="entry name" value="NolW-like"/>
</dbReference>
<dbReference type="InterPro" id="IPR004845">
    <property type="entry name" value="T2SS_GspD_CS"/>
</dbReference>
<dbReference type="GO" id="GO:0015627">
    <property type="term" value="C:type II protein secretion system complex"/>
    <property type="evidence" value="ECO:0007669"/>
    <property type="project" value="TreeGrafter"/>
</dbReference>
<comment type="similarity">
    <text evidence="2 10">Belongs to the bacterial secretin family. T3SS SctC subfamily.</text>
</comment>
<gene>
    <name evidence="10" type="primary">sctC</name>
    <name evidence="15" type="ORF">BS640_06450</name>
</gene>
<protein>
    <recommendedName>
        <fullName evidence="10">Type 3 secretion system secretin</fullName>
        <shortName evidence="10">T3SS secretin</shortName>
    </recommendedName>
</protein>
<dbReference type="InterPro" id="IPR038591">
    <property type="entry name" value="NolW-like_sf"/>
</dbReference>
<evidence type="ECO:0000313" key="15">
    <source>
        <dbReference type="EMBL" id="ORJ26474.1"/>
    </source>
</evidence>
<evidence type="ECO:0000259" key="14">
    <source>
        <dbReference type="Pfam" id="PF21304"/>
    </source>
</evidence>
<keyword evidence="3 10" id="KW-0813">Transport</keyword>
<feature type="chain" id="PRO_5026406608" description="Type 3 secretion system secretin" evidence="10">
    <location>
        <begin position="23"/>
        <end position="490"/>
    </location>
</feature>
<evidence type="ECO:0000256" key="4">
    <source>
        <dbReference type="ARBA" id="ARBA00022729"/>
    </source>
</evidence>
<dbReference type="Pfam" id="PF03958">
    <property type="entry name" value="Secretin_N"/>
    <property type="match status" value="1"/>
</dbReference>
<evidence type="ECO:0000256" key="10">
    <source>
        <dbReference type="HAMAP-Rule" id="MF_02219"/>
    </source>
</evidence>
<evidence type="ECO:0000259" key="12">
    <source>
        <dbReference type="Pfam" id="PF00263"/>
    </source>
</evidence>
<evidence type="ECO:0000256" key="8">
    <source>
        <dbReference type="ARBA" id="ARBA00023136"/>
    </source>
</evidence>
<comment type="subcellular location">
    <subcellularLocation>
        <location evidence="1 10 11">Cell outer membrane</location>
    </subcellularLocation>
</comment>
<keyword evidence="9 10" id="KW-0998">Cell outer membrane</keyword>
<dbReference type="RefSeq" id="WP_084912200.1">
    <property type="nucleotide sequence ID" value="NZ_CP114062.1"/>
</dbReference>
<evidence type="ECO:0000256" key="1">
    <source>
        <dbReference type="ARBA" id="ARBA00004442"/>
    </source>
</evidence>
<dbReference type="HAMAP" id="MF_02219">
    <property type="entry name" value="Type_III_secretin"/>
    <property type="match status" value="1"/>
</dbReference>
<dbReference type="GeneID" id="93565610"/>
<feature type="signal peptide" evidence="10">
    <location>
        <begin position="1"/>
        <end position="22"/>
    </location>
</feature>
<evidence type="ECO:0000256" key="7">
    <source>
        <dbReference type="ARBA" id="ARBA00023026"/>
    </source>
</evidence>
<sequence length="490" mass="53631" precursor="true">MRKNLLLAVGLASMLCHFSALASLPWQGDDPFFLSSRGSKLTDVLHDLGANYGVPVVVSTQVDEPFIGVIKDVSPSKALDELARMHKLAWYYDGQAIHIYKASEVGSQLITPTYLPVSELISQLEGSNILDNKHCQVRALPSSNAMQVEGVPICLSRVETLAKRIDQQKLNHDQNQEKIELFPLKYASAGDTTHSYRGQQIVIPGIVSMLKEMAQGRTLPLKENQGEQQPADRSLPMFSADIQQNAVIVRDRKINIPMYASLIKKFDIKPKLIEISVMIMDVDSTELKSLGIDWSLSTQIGGGGISLNSSGAPSSSSFSSIITNTGGFMVKLSALEKNAKAQLLSRPSVVTLDNTEAVLDRSVTFHTKLVSEKVAKIESITTGSLLRVTPRLINQGGHPEMMLKLIIQDGKHTDALSEHEPLPQTSNSEVSTQTLLRAGQSLLLGGFIQDEVKESERKIPLLGDLPLVGSLFRSTDKTSRSTVRLFLIKP</sequence>
<evidence type="ECO:0000256" key="3">
    <source>
        <dbReference type="ARBA" id="ARBA00022448"/>
    </source>
</evidence>
<feature type="domain" description="NolW-like" evidence="13">
    <location>
        <begin position="180"/>
        <end position="270"/>
    </location>
</feature>
<organism evidence="15 16">
    <name type="scientific">Rouxiella badensis</name>
    <dbReference type="NCBI Taxonomy" id="1646377"/>
    <lineage>
        <taxon>Bacteria</taxon>
        <taxon>Pseudomonadati</taxon>
        <taxon>Pseudomonadota</taxon>
        <taxon>Gammaproteobacteria</taxon>
        <taxon>Enterobacterales</taxon>
        <taxon>Yersiniaceae</taxon>
        <taxon>Rouxiella</taxon>
    </lineage>
</organism>
<evidence type="ECO:0000256" key="9">
    <source>
        <dbReference type="ARBA" id="ARBA00023237"/>
    </source>
</evidence>
<dbReference type="PANTHER" id="PTHR30332">
    <property type="entry name" value="PROBABLE GENERAL SECRETION PATHWAY PROTEIN D"/>
    <property type="match status" value="1"/>
</dbReference>
<dbReference type="EMBL" id="MRWE01000007">
    <property type="protein sequence ID" value="ORJ26474.1"/>
    <property type="molecule type" value="Genomic_DNA"/>
</dbReference>
<evidence type="ECO:0000256" key="2">
    <source>
        <dbReference type="ARBA" id="ARBA00007032"/>
    </source>
</evidence>
<comment type="subunit">
    <text evidence="10">The core secretion machinery of the T3SS is composed of approximately 20 different proteins, including cytoplasmic components, a base, an export apparatus and a needle. This subunit is part of the base, which anchors the injectisome in the bacterial cell envelope. Forms a stable homooligomeric complex.</text>
</comment>
<keyword evidence="8 10" id="KW-0472">Membrane</keyword>
<dbReference type="Proteomes" id="UP000192536">
    <property type="component" value="Unassembled WGS sequence"/>
</dbReference>
<name>A0A1X0WIB3_9GAMM</name>
<dbReference type="GO" id="GO:0009279">
    <property type="term" value="C:cell outer membrane"/>
    <property type="evidence" value="ECO:0007669"/>
    <property type="project" value="UniProtKB-SubCell"/>
</dbReference>
<keyword evidence="7" id="KW-0843">Virulence</keyword>
<dbReference type="Gene3D" id="3.30.1370.120">
    <property type="match status" value="2"/>
</dbReference>
<dbReference type="NCBIfam" id="TIGR02516">
    <property type="entry name" value="type_III_yscC"/>
    <property type="match status" value="1"/>
</dbReference>
<evidence type="ECO:0000256" key="6">
    <source>
        <dbReference type="ARBA" id="ARBA00023010"/>
    </source>
</evidence>
<dbReference type="Gene3D" id="3.55.50.30">
    <property type="match status" value="1"/>
</dbReference>
<reference evidence="15 16" key="1">
    <citation type="journal article" date="2017" name="Int. J. Syst. Evol. Microbiol.">
        <title>Rouxiella badensis sp. nov. and Rouxiella silvae sp. nov. isolated from peat bog soil in Germany and emendation of the genus description.</title>
        <authorList>
            <person name="Le Fleche-Mateos A."/>
            <person name="Kugler J.H."/>
            <person name="Hansen S.H."/>
            <person name="Syldatk C."/>
            <person name="Hausmann R."/>
            <person name="Lomprez F."/>
            <person name="Vandenbogaert M."/>
            <person name="Manuguerra J.C."/>
            <person name="Grimont P.A."/>
        </authorList>
    </citation>
    <scope>NUCLEOTIDE SEQUENCE [LARGE SCALE GENOMIC DNA]</scope>
    <source>
        <strain evidence="15 16">DSM 100043</strain>
    </source>
</reference>
<keyword evidence="16" id="KW-1185">Reference proteome</keyword>
<feature type="domain" description="Type II/III secretion system secretin-like" evidence="12">
    <location>
        <begin position="334"/>
        <end position="490"/>
    </location>
</feature>
<feature type="domain" description="SPI-1 type 3 secretion system secretin N0" evidence="14">
    <location>
        <begin position="40"/>
        <end position="100"/>
    </location>
</feature>
<dbReference type="PANTHER" id="PTHR30332:SF4">
    <property type="entry name" value="TYPE 3 SECRETION SYSTEM SECRETIN"/>
    <property type="match status" value="1"/>
</dbReference>
<keyword evidence="5 10" id="KW-0653">Protein transport</keyword>
<dbReference type="InterPro" id="IPR003522">
    <property type="entry name" value="T3SS_OM_pore_YscC"/>
</dbReference>
<comment type="function">
    <text evidence="10">Component of the type III secretion system (T3SS), also called injectisome, which is used to inject bacterial effector proteins into eukaryotic host cells. Forms a ring-shaped multimeric structure with an apparent central pore in the outer membrane.</text>
</comment>
<dbReference type="NCBIfam" id="NF011873">
    <property type="entry name" value="PRK15346.1"/>
    <property type="match status" value="1"/>
</dbReference>
<dbReference type="InterPro" id="IPR004846">
    <property type="entry name" value="T2SS/T3SS_dom"/>
</dbReference>
<dbReference type="GO" id="GO:0030254">
    <property type="term" value="P:protein secretion by the type III secretion system"/>
    <property type="evidence" value="ECO:0007669"/>
    <property type="project" value="UniProtKB-UniRule"/>
</dbReference>
<keyword evidence="6 10" id="KW-0811">Translocation</keyword>
<dbReference type="PROSITE" id="PS00875">
    <property type="entry name" value="T2SP_D"/>
    <property type="match status" value="1"/>
</dbReference>